<name>A0A543IFJ3_9ACTN</name>
<organism evidence="2 3">
    <name type="scientific">Actinomadura hallensis</name>
    <dbReference type="NCBI Taxonomy" id="337895"/>
    <lineage>
        <taxon>Bacteria</taxon>
        <taxon>Bacillati</taxon>
        <taxon>Actinomycetota</taxon>
        <taxon>Actinomycetes</taxon>
        <taxon>Streptosporangiales</taxon>
        <taxon>Thermomonosporaceae</taxon>
        <taxon>Actinomadura</taxon>
    </lineage>
</organism>
<accession>A0A543IFJ3</accession>
<keyword evidence="1" id="KW-1133">Transmembrane helix</keyword>
<dbReference type="Pfam" id="PF12730">
    <property type="entry name" value="ABC2_membrane_4"/>
    <property type="match status" value="1"/>
</dbReference>
<protein>
    <submittedName>
        <fullName evidence="2">ABC-2 type transport system permease protein</fullName>
    </submittedName>
</protein>
<dbReference type="RefSeq" id="WP_141969435.1">
    <property type="nucleotide sequence ID" value="NZ_VFPO01000001.1"/>
</dbReference>
<sequence length="280" mass="29545">MTAAAESPAVGRPDDPAAHPRPGFARLLLSEWTKIRTVRSTLWSLILYVALSLGFTTLLVSLIVAQWDDAPEGDRAAISADPVNFILGSGFFGQLVVCVLGVLVISSEYSTGMIRATLLAVPRRLPVLWAKALVFAVIILVAGLAVSFVSFFIGSAILGDTVPVSLDDDGVLRAVVGGGLYLAMLGLFSLAIGAIVRHTAGAITAVIGLVLVIGPLAMLLPGKIGDYVYGYMPAEAGYLITKAQQGENDLLSPWEGYGVFALWTFALLAVAAYLLKRRDA</sequence>
<evidence type="ECO:0000313" key="3">
    <source>
        <dbReference type="Proteomes" id="UP000316706"/>
    </source>
</evidence>
<feature type="transmembrane region" description="Helical" evidence="1">
    <location>
        <begin position="170"/>
        <end position="192"/>
    </location>
</feature>
<dbReference type="Proteomes" id="UP000316706">
    <property type="component" value="Unassembled WGS sequence"/>
</dbReference>
<dbReference type="OrthoDB" id="3297477at2"/>
<feature type="transmembrane region" description="Helical" evidence="1">
    <location>
        <begin position="199"/>
        <end position="220"/>
    </location>
</feature>
<gene>
    <name evidence="2" type="ORF">FHX41_3040</name>
</gene>
<dbReference type="EMBL" id="VFPO01000001">
    <property type="protein sequence ID" value="TQM69346.1"/>
    <property type="molecule type" value="Genomic_DNA"/>
</dbReference>
<dbReference type="AlphaFoldDB" id="A0A543IFJ3"/>
<feature type="transmembrane region" description="Helical" evidence="1">
    <location>
        <begin position="257"/>
        <end position="275"/>
    </location>
</feature>
<dbReference type="GO" id="GO:0005886">
    <property type="term" value="C:plasma membrane"/>
    <property type="evidence" value="ECO:0007669"/>
    <property type="project" value="UniProtKB-SubCell"/>
</dbReference>
<comment type="caution">
    <text evidence="2">The sequence shown here is derived from an EMBL/GenBank/DDBJ whole genome shotgun (WGS) entry which is preliminary data.</text>
</comment>
<feature type="transmembrane region" description="Helical" evidence="1">
    <location>
        <begin position="85"/>
        <end position="105"/>
    </location>
</feature>
<reference evidence="2 3" key="1">
    <citation type="submission" date="2019-06" db="EMBL/GenBank/DDBJ databases">
        <title>Sequencing the genomes of 1000 actinobacteria strains.</title>
        <authorList>
            <person name="Klenk H.-P."/>
        </authorList>
    </citation>
    <scope>NUCLEOTIDE SEQUENCE [LARGE SCALE GENOMIC DNA]</scope>
    <source>
        <strain evidence="2 3">DSM 45043</strain>
    </source>
</reference>
<keyword evidence="1" id="KW-0812">Transmembrane</keyword>
<dbReference type="GO" id="GO:0140359">
    <property type="term" value="F:ABC-type transporter activity"/>
    <property type="evidence" value="ECO:0007669"/>
    <property type="project" value="InterPro"/>
</dbReference>
<keyword evidence="1" id="KW-0472">Membrane</keyword>
<feature type="transmembrane region" description="Helical" evidence="1">
    <location>
        <begin position="42"/>
        <end position="65"/>
    </location>
</feature>
<feature type="transmembrane region" description="Helical" evidence="1">
    <location>
        <begin position="132"/>
        <end position="158"/>
    </location>
</feature>
<evidence type="ECO:0000256" key="1">
    <source>
        <dbReference type="SAM" id="Phobius"/>
    </source>
</evidence>
<keyword evidence="3" id="KW-1185">Reference proteome</keyword>
<proteinExistence type="predicted"/>
<evidence type="ECO:0000313" key="2">
    <source>
        <dbReference type="EMBL" id="TQM69346.1"/>
    </source>
</evidence>